<reference evidence="1 2" key="1">
    <citation type="submission" date="2023-07" db="EMBL/GenBank/DDBJ databases">
        <title>Genomic Encyclopedia of Type Strains, Phase IV (KMG-IV): sequencing the most valuable type-strain genomes for metagenomic binning, comparative biology and taxonomic classification.</title>
        <authorList>
            <person name="Goeker M."/>
        </authorList>
    </citation>
    <scope>NUCLEOTIDE SEQUENCE [LARGE SCALE GENOMIC DNA]</scope>
    <source>
        <strain evidence="1 2">DSM 16784</strain>
    </source>
</reference>
<comment type="caution">
    <text evidence="1">The sequence shown here is derived from an EMBL/GenBank/DDBJ whole genome shotgun (WGS) entry which is preliminary data.</text>
</comment>
<dbReference type="PANTHER" id="PTHR41291">
    <property type="entry name" value="DNA ALKYLATION REPAIR PROTEIN"/>
    <property type="match status" value="1"/>
</dbReference>
<dbReference type="SUPFAM" id="SSF48371">
    <property type="entry name" value="ARM repeat"/>
    <property type="match status" value="1"/>
</dbReference>
<gene>
    <name evidence="1" type="ORF">J2S15_002724</name>
</gene>
<dbReference type="EMBL" id="JAUSUR010000005">
    <property type="protein sequence ID" value="MDQ0361971.1"/>
    <property type="molecule type" value="Genomic_DNA"/>
</dbReference>
<keyword evidence="2" id="KW-1185">Reference proteome</keyword>
<evidence type="ECO:0000313" key="2">
    <source>
        <dbReference type="Proteomes" id="UP001230220"/>
    </source>
</evidence>
<organism evidence="1 2">
    <name type="scientific">Breznakia pachnodae</name>
    <dbReference type="NCBI Taxonomy" id="265178"/>
    <lineage>
        <taxon>Bacteria</taxon>
        <taxon>Bacillati</taxon>
        <taxon>Bacillota</taxon>
        <taxon>Erysipelotrichia</taxon>
        <taxon>Erysipelotrichales</taxon>
        <taxon>Erysipelotrichaceae</taxon>
        <taxon>Breznakia</taxon>
    </lineage>
</organism>
<protein>
    <recommendedName>
        <fullName evidence="3">DNA alkylation repair protein</fullName>
    </recommendedName>
</protein>
<accession>A0ABU0E5F6</accession>
<dbReference type="Proteomes" id="UP001230220">
    <property type="component" value="Unassembled WGS sequence"/>
</dbReference>
<dbReference type="InterPro" id="IPR014825">
    <property type="entry name" value="DNA_alkylation"/>
</dbReference>
<dbReference type="Pfam" id="PF08713">
    <property type="entry name" value="DNA_alkylation"/>
    <property type="match status" value="1"/>
</dbReference>
<evidence type="ECO:0008006" key="3">
    <source>
        <dbReference type="Google" id="ProtNLM"/>
    </source>
</evidence>
<sequence>MKIDFELVMEELEKLSSERTKKIYIGQGAKEPLFGVATGAMKPLDKKYHGNQELANELYASGNYDAMYLAGVIANVETMSEDNFDKWMESAYFHMISDYIVAVTLAETSFAQEVADRWIKTEKELYMSAGFSCYCWLLGNQSDDVFDTVKLSKMLDEVKANIHSAPNRARYAMNSFVAAVGVSYLLLHEKAYEVAQEIGEIDVYRDDKKLKVSSAENEIKKAIDKNRIGFKRKNVRC</sequence>
<evidence type="ECO:0000313" key="1">
    <source>
        <dbReference type="EMBL" id="MDQ0361971.1"/>
    </source>
</evidence>
<dbReference type="RefSeq" id="WP_307409164.1">
    <property type="nucleotide sequence ID" value="NZ_JAUSUR010000005.1"/>
</dbReference>
<proteinExistence type="predicted"/>
<dbReference type="PANTHER" id="PTHR41291:SF1">
    <property type="entry name" value="DNA ALKYLATION REPAIR PROTEIN"/>
    <property type="match status" value="1"/>
</dbReference>
<name>A0ABU0E5F6_9FIRM</name>
<dbReference type="InterPro" id="IPR016024">
    <property type="entry name" value="ARM-type_fold"/>
</dbReference>